<evidence type="ECO:0000313" key="2">
    <source>
        <dbReference type="Proteomes" id="UP000054223"/>
    </source>
</evidence>
<dbReference type="RefSeq" id="WP_059071185.1">
    <property type="nucleotide sequence ID" value="NZ_LNAL01000007.1"/>
</dbReference>
<comment type="caution">
    <text evidence="1">The sequence shown here is derived from an EMBL/GenBank/DDBJ whole genome shotgun (WGS) entry which is preliminary data.</text>
</comment>
<gene>
    <name evidence="1" type="ORF">ASU33_14595</name>
</gene>
<organism evidence="1 2">
    <name type="scientific">Solirubrum puertoriconensis</name>
    <dbReference type="NCBI Taxonomy" id="1751427"/>
    <lineage>
        <taxon>Bacteria</taxon>
        <taxon>Pseudomonadati</taxon>
        <taxon>Bacteroidota</taxon>
        <taxon>Cytophagia</taxon>
        <taxon>Cytophagales</taxon>
    </lineage>
</organism>
<keyword evidence="2" id="KW-1185">Reference proteome</keyword>
<reference evidence="1 2" key="1">
    <citation type="submission" date="2015-11" db="EMBL/GenBank/DDBJ databases">
        <title>Solirubrum puertoriconensis gen. nov. an environmental bacteria isolated in Puerto Rico.</title>
        <authorList>
            <person name="Cuebas-Irizarry M.F."/>
            <person name="Montalvo-Rodriguez R."/>
        </authorList>
    </citation>
    <scope>NUCLEOTIDE SEQUENCE [LARGE SCALE GENOMIC DNA]</scope>
    <source>
        <strain evidence="1 2">MC1A</strain>
    </source>
</reference>
<sequence>MSQRLLVLFSGLLLLSALASYVYYRRAVASTPVDLWALVPEDAVLVTATHDHRTLVRHLKETQLWDNLATLSYFQQVEEHVALLDSLGGTRNSVLGFLGSKTVLTSVHVTGPRSFDLLFVVPVRSVREHRQVRTLVEGLGRDARFQVSQRNYEGAQLTQIRQRSTGEGITYFNYRNTLVMSANGALVEAVVRRTEQAEQPTVAAEFGDTDYLKIKGVDATLLVNYRQLPPFLEVFFRPELRSEFEAVASLCDKGMLQMKLTSNRVLFNGFSNPERAAGSLHQQLRTQPAGRLRMADVLSNRTAVLLHMAATPQALRTARARANADTLAAALVDSTTATLDAEAALFYLATPSARVTPGRLVLVRSRNAARTAQWLGLLRRRTGTSPSFERVGQYQLHQAPMPQLAQRLLGPMIGAGAPGAGTGATAMVGDYLVLSEDAAALRTYLADVAADQVWSRSPSQVALLQENTPLARLSLLLDTRNTWNLLLRALVEERRAGLLRNETLFKRFPQVALQFAPADNGQYYTQLVLRHPPVGPAIASPQSKDGSTSSLSFEAGLTDLGPVLVPTTGTRSPATVVQDRNGALHYITPDNTVAWSDSLGAPLVTPPGLLPSAFGPRPGLLFATPNRLHLLDERGQSAALFPFNLPDTVQLAGLSSLPAAEGQPTYLLAADRYANLFLFNTRGNAPAAWQPKRLDFALAAAPQLLRVGGRVVVVAPLENGYIFAYDLEGNTLPGFPISLGARLHTAGFVESGPTLRRTRITLVNQHGELISFNLSGEITQRRRLTTWSRTSTFQVIPDQDKTRFVVLRDDGMGRVTVFDANGQRLVEKRFVTSAPKSCQVFSFEEGRRVLVLSESGPGKAYIYDTQYKLVGGQPFDSNAANVGLTYDASVGIYQLYRIVGNELRRTALRMN</sequence>
<dbReference type="InterPro" id="IPR015943">
    <property type="entry name" value="WD40/YVTN_repeat-like_dom_sf"/>
</dbReference>
<dbReference type="EMBL" id="LNAL01000007">
    <property type="protein sequence ID" value="KUG07562.1"/>
    <property type="molecule type" value="Genomic_DNA"/>
</dbReference>
<evidence type="ECO:0000313" key="1">
    <source>
        <dbReference type="EMBL" id="KUG07562.1"/>
    </source>
</evidence>
<protein>
    <submittedName>
        <fullName evidence="1">Uncharacterized protein</fullName>
    </submittedName>
</protein>
<accession>A0A9X0HKG7</accession>
<dbReference type="Gene3D" id="2.130.10.10">
    <property type="entry name" value="YVTN repeat-like/Quinoprotein amine dehydrogenase"/>
    <property type="match status" value="1"/>
</dbReference>
<proteinExistence type="predicted"/>
<dbReference type="SUPFAM" id="SSF63829">
    <property type="entry name" value="Calcium-dependent phosphotriesterase"/>
    <property type="match status" value="1"/>
</dbReference>
<dbReference type="AlphaFoldDB" id="A0A9X0HKG7"/>
<dbReference type="OrthoDB" id="1093345at2"/>
<name>A0A9X0HKG7_SOLP1</name>
<dbReference type="Proteomes" id="UP000054223">
    <property type="component" value="Unassembled WGS sequence"/>
</dbReference>